<name>A0A5N6A0I9_9ACTN</name>
<dbReference type="PROSITE" id="PS50977">
    <property type="entry name" value="HTH_TETR_2"/>
    <property type="match status" value="1"/>
</dbReference>
<reference evidence="7" key="1">
    <citation type="submission" date="2019-10" db="EMBL/GenBank/DDBJ databases">
        <title>Nonomuraea sp. nov., isolated from Phyllanthus amarus.</title>
        <authorList>
            <person name="Klykleung N."/>
            <person name="Tanasupawat S."/>
        </authorList>
    </citation>
    <scope>NUCLEOTIDE SEQUENCE [LARGE SCALE GENOMIC DNA]</scope>
    <source>
        <strain evidence="7">3MP-10</strain>
    </source>
</reference>
<feature type="region of interest" description="Disordered" evidence="5">
    <location>
        <begin position="209"/>
        <end position="250"/>
    </location>
</feature>
<dbReference type="OrthoDB" id="3237195at2"/>
<dbReference type="EMBL" id="VDLY02000015">
    <property type="protein sequence ID" value="KAB8162277.1"/>
    <property type="molecule type" value="Genomic_DNA"/>
</dbReference>
<evidence type="ECO:0000256" key="3">
    <source>
        <dbReference type="ARBA" id="ARBA00023163"/>
    </source>
</evidence>
<keyword evidence="3" id="KW-0804">Transcription</keyword>
<dbReference type="RefSeq" id="WP_139671638.1">
    <property type="nucleotide sequence ID" value="NZ_VDLY02000015.1"/>
</dbReference>
<feature type="DNA-binding region" description="H-T-H motif" evidence="4">
    <location>
        <begin position="33"/>
        <end position="52"/>
    </location>
</feature>
<evidence type="ECO:0000259" key="6">
    <source>
        <dbReference type="PROSITE" id="PS50977"/>
    </source>
</evidence>
<evidence type="ECO:0000256" key="4">
    <source>
        <dbReference type="PROSITE-ProRule" id="PRU00335"/>
    </source>
</evidence>
<keyword evidence="2 4" id="KW-0238">DNA-binding</keyword>
<proteinExistence type="predicted"/>
<dbReference type="InterPro" id="IPR050109">
    <property type="entry name" value="HTH-type_TetR-like_transc_reg"/>
</dbReference>
<evidence type="ECO:0000256" key="5">
    <source>
        <dbReference type="SAM" id="MobiDB-lite"/>
    </source>
</evidence>
<dbReference type="Pfam" id="PF21935">
    <property type="entry name" value="TetR_C_45"/>
    <property type="match status" value="1"/>
</dbReference>
<dbReference type="SUPFAM" id="SSF46689">
    <property type="entry name" value="Homeodomain-like"/>
    <property type="match status" value="1"/>
</dbReference>
<comment type="caution">
    <text evidence="7">The sequence shown here is derived from an EMBL/GenBank/DDBJ whole genome shotgun (WGS) entry which is preliminary data.</text>
</comment>
<protein>
    <submittedName>
        <fullName evidence="7">TetR family transcriptional regulator</fullName>
    </submittedName>
</protein>
<dbReference type="InterPro" id="IPR001647">
    <property type="entry name" value="HTH_TetR"/>
</dbReference>
<dbReference type="InterPro" id="IPR036271">
    <property type="entry name" value="Tet_transcr_reg_TetR-rel_C_sf"/>
</dbReference>
<dbReference type="PANTHER" id="PTHR30055">
    <property type="entry name" value="HTH-TYPE TRANSCRIPTIONAL REGULATOR RUTR"/>
    <property type="match status" value="1"/>
</dbReference>
<dbReference type="Gene3D" id="1.10.357.10">
    <property type="entry name" value="Tetracycline Repressor, domain 2"/>
    <property type="match status" value="1"/>
</dbReference>
<dbReference type="SUPFAM" id="SSF48498">
    <property type="entry name" value="Tetracyclin repressor-like, C-terminal domain"/>
    <property type="match status" value="1"/>
</dbReference>
<keyword evidence="8" id="KW-1185">Reference proteome</keyword>
<evidence type="ECO:0000256" key="2">
    <source>
        <dbReference type="ARBA" id="ARBA00023125"/>
    </source>
</evidence>
<dbReference type="PANTHER" id="PTHR30055:SF234">
    <property type="entry name" value="HTH-TYPE TRANSCRIPTIONAL REGULATOR BETI"/>
    <property type="match status" value="1"/>
</dbReference>
<evidence type="ECO:0000313" key="8">
    <source>
        <dbReference type="Proteomes" id="UP000314251"/>
    </source>
</evidence>
<dbReference type="Pfam" id="PF00440">
    <property type="entry name" value="TetR_N"/>
    <property type="match status" value="1"/>
</dbReference>
<dbReference type="InterPro" id="IPR047923">
    <property type="entry name" value="ArpA-like"/>
</dbReference>
<gene>
    <name evidence="7" type="ORF">FH607_022595</name>
</gene>
<dbReference type="GO" id="GO:0000976">
    <property type="term" value="F:transcription cis-regulatory region binding"/>
    <property type="evidence" value="ECO:0007669"/>
    <property type="project" value="TreeGrafter"/>
</dbReference>
<evidence type="ECO:0000313" key="7">
    <source>
        <dbReference type="EMBL" id="KAB8162277.1"/>
    </source>
</evidence>
<keyword evidence="1" id="KW-0805">Transcription regulation</keyword>
<dbReference type="AlphaFoldDB" id="A0A5N6A0I9"/>
<accession>A0A5N6A0I9</accession>
<dbReference type="NCBIfam" id="NF041196">
    <property type="entry name" value="ScbR_bind_reg"/>
    <property type="match status" value="1"/>
</dbReference>
<dbReference type="InterPro" id="IPR009057">
    <property type="entry name" value="Homeodomain-like_sf"/>
</dbReference>
<dbReference type="PRINTS" id="PR00455">
    <property type="entry name" value="HTHTETR"/>
</dbReference>
<dbReference type="GO" id="GO:0003700">
    <property type="term" value="F:DNA-binding transcription factor activity"/>
    <property type="evidence" value="ECO:0007669"/>
    <property type="project" value="TreeGrafter"/>
</dbReference>
<feature type="compositionally biased region" description="Polar residues" evidence="5">
    <location>
        <begin position="233"/>
        <end position="244"/>
    </location>
</feature>
<organism evidence="7 8">
    <name type="scientific">Streptomyces mimosae</name>
    <dbReference type="NCBI Taxonomy" id="2586635"/>
    <lineage>
        <taxon>Bacteria</taxon>
        <taxon>Bacillati</taxon>
        <taxon>Actinomycetota</taxon>
        <taxon>Actinomycetes</taxon>
        <taxon>Kitasatosporales</taxon>
        <taxon>Streptomycetaceae</taxon>
        <taxon>Streptomyces</taxon>
    </lineage>
</organism>
<sequence>MAPPKQERAVQTRQQLLRAAAEVFDEYGYAGAGINKILQRAGVTAGALYFHFKNKQDLAVEVMNAQRHTIEPHVPSTGLQRLVDITLIWSHSLQADPLLRAGVRLTGEQASFGLHDPTPYTAWARSFETCLEVARADGELRDHVRLDELAEFVVGACTGMQEYAQVVSERADLPRRTVNMWRVMLPGIATAEALRGIEASEERAATLWTEVTAHRGEAGSEGGPTEGDRTEQRTGSPTDTSPQRGTKETT</sequence>
<dbReference type="InterPro" id="IPR054126">
    <property type="entry name" value="CprB_TetR_C"/>
</dbReference>
<dbReference type="Proteomes" id="UP000314251">
    <property type="component" value="Unassembled WGS sequence"/>
</dbReference>
<feature type="domain" description="HTH tetR-type" evidence="6">
    <location>
        <begin position="10"/>
        <end position="70"/>
    </location>
</feature>
<evidence type="ECO:0000256" key="1">
    <source>
        <dbReference type="ARBA" id="ARBA00023015"/>
    </source>
</evidence>